<sequence length="149" mass="17097">MIKAINVKLKKTAREVLQIQLPAYQIEAQLINFYEIPPLKDTVETIQASEEQFFGYFIENQLVGFISLEETEKNINICRMVVHPSFFRKGIAKKLVHYVLHAIKGSKKITVMTGEKNYPAKNLYLSLGFVEVKIIEVADGIFLTSFEKK</sequence>
<keyword evidence="2" id="KW-0012">Acyltransferase</keyword>
<dbReference type="InterPro" id="IPR000182">
    <property type="entry name" value="GNAT_dom"/>
</dbReference>
<gene>
    <name evidence="4" type="ORF">HNP81_002376</name>
</gene>
<evidence type="ECO:0000313" key="5">
    <source>
        <dbReference type="Proteomes" id="UP000626697"/>
    </source>
</evidence>
<dbReference type="CDD" id="cd04301">
    <property type="entry name" value="NAT_SF"/>
    <property type="match status" value="1"/>
</dbReference>
<dbReference type="InterPro" id="IPR050680">
    <property type="entry name" value="YpeA/RimI_acetyltransf"/>
</dbReference>
<accession>A0ABR6CQ93</accession>
<comment type="caution">
    <text evidence="4">The sequence shown here is derived from an EMBL/GenBank/DDBJ whole genome shotgun (WGS) entry which is preliminary data.</text>
</comment>
<keyword evidence="5" id="KW-1185">Reference proteome</keyword>
<protein>
    <submittedName>
        <fullName evidence="4">Ribosomal protein S18 acetylase RimI-like enzyme</fullName>
    </submittedName>
</protein>
<evidence type="ECO:0000259" key="3">
    <source>
        <dbReference type="PROSITE" id="PS51186"/>
    </source>
</evidence>
<keyword evidence="1" id="KW-0808">Transferase</keyword>
<proteinExistence type="predicted"/>
<dbReference type="PROSITE" id="PS51186">
    <property type="entry name" value="GNAT"/>
    <property type="match status" value="1"/>
</dbReference>
<dbReference type="InterPro" id="IPR016181">
    <property type="entry name" value="Acyl_CoA_acyltransferase"/>
</dbReference>
<dbReference type="SUPFAM" id="SSF55729">
    <property type="entry name" value="Acyl-CoA N-acyltransferases (Nat)"/>
    <property type="match status" value="1"/>
</dbReference>
<name>A0ABR6CQ93_9BACI</name>
<dbReference type="Gene3D" id="3.40.630.30">
    <property type="match status" value="1"/>
</dbReference>
<evidence type="ECO:0000256" key="1">
    <source>
        <dbReference type="ARBA" id="ARBA00022679"/>
    </source>
</evidence>
<evidence type="ECO:0000313" key="4">
    <source>
        <dbReference type="EMBL" id="MBA9027086.1"/>
    </source>
</evidence>
<dbReference type="RefSeq" id="WP_182502714.1">
    <property type="nucleotide sequence ID" value="NZ_JACJHX010000006.1"/>
</dbReference>
<dbReference type="Proteomes" id="UP000626697">
    <property type="component" value="Unassembled WGS sequence"/>
</dbReference>
<organism evidence="4 5">
    <name type="scientific">Peribacillus huizhouensis</name>
    <dbReference type="NCBI Taxonomy" id="1501239"/>
    <lineage>
        <taxon>Bacteria</taxon>
        <taxon>Bacillati</taxon>
        <taxon>Bacillota</taxon>
        <taxon>Bacilli</taxon>
        <taxon>Bacillales</taxon>
        <taxon>Bacillaceae</taxon>
        <taxon>Peribacillus</taxon>
    </lineage>
</organism>
<dbReference type="PANTHER" id="PTHR43420">
    <property type="entry name" value="ACETYLTRANSFERASE"/>
    <property type="match status" value="1"/>
</dbReference>
<evidence type="ECO:0000256" key="2">
    <source>
        <dbReference type="ARBA" id="ARBA00023315"/>
    </source>
</evidence>
<dbReference type="EMBL" id="JACJHX010000006">
    <property type="protein sequence ID" value="MBA9027086.1"/>
    <property type="molecule type" value="Genomic_DNA"/>
</dbReference>
<dbReference type="Pfam" id="PF13673">
    <property type="entry name" value="Acetyltransf_10"/>
    <property type="match status" value="1"/>
</dbReference>
<reference evidence="4 5" key="1">
    <citation type="submission" date="2020-08" db="EMBL/GenBank/DDBJ databases">
        <title>Genomic Encyclopedia of Type Strains, Phase IV (KMG-IV): sequencing the most valuable type-strain genomes for metagenomic binning, comparative biology and taxonomic classification.</title>
        <authorList>
            <person name="Goeker M."/>
        </authorList>
    </citation>
    <scope>NUCLEOTIDE SEQUENCE [LARGE SCALE GENOMIC DNA]</scope>
    <source>
        <strain evidence="4 5">DSM 105481</strain>
    </source>
</reference>
<feature type="domain" description="N-acetyltransferase" evidence="3">
    <location>
        <begin position="1"/>
        <end position="149"/>
    </location>
</feature>